<dbReference type="RefSeq" id="WP_054699130.1">
    <property type="nucleotide sequence ID" value="NZ_AZEE01000027.1"/>
</dbReference>
<dbReference type="GO" id="GO:0004721">
    <property type="term" value="F:phosphoprotein phosphatase activity"/>
    <property type="evidence" value="ECO:0007669"/>
    <property type="project" value="InterPro"/>
</dbReference>
<dbReference type="OrthoDB" id="1188001at2"/>
<protein>
    <submittedName>
        <fullName evidence="1">Protein-tyrosine phosphatase</fullName>
    </submittedName>
</protein>
<dbReference type="STRING" id="1423776.FD04_GL000487"/>
<evidence type="ECO:0000313" key="1">
    <source>
        <dbReference type="EMBL" id="KRK98749.1"/>
    </source>
</evidence>
<comment type="caution">
    <text evidence="1">The sequence shown here is derived from an EMBL/GenBank/DDBJ whole genome shotgun (WGS) entry which is preliminary data.</text>
</comment>
<dbReference type="InterPro" id="IPR026893">
    <property type="entry name" value="Tyr/Ser_Pase_IphP-type"/>
</dbReference>
<dbReference type="EMBL" id="AZEE01000027">
    <property type="protein sequence ID" value="KRK98749.1"/>
    <property type="molecule type" value="Genomic_DNA"/>
</dbReference>
<evidence type="ECO:0000313" key="2">
    <source>
        <dbReference type="Proteomes" id="UP000051160"/>
    </source>
</evidence>
<dbReference type="PATRIC" id="fig|1423776.4.peg.492"/>
<accession>A0A0R1LST4</accession>
<dbReference type="InterPro" id="IPR029021">
    <property type="entry name" value="Prot-tyrosine_phosphatase-like"/>
</dbReference>
<dbReference type="PROSITE" id="PS00383">
    <property type="entry name" value="TYR_PHOSPHATASE_1"/>
    <property type="match status" value="1"/>
</dbReference>
<name>A0A0R1LST4_9LACO</name>
<sequence length="265" mass="29563">MQQTNQRLLKMDHGYNFRELGGYQTADGHTVKWQRVIRTATLAFLSKQDQQSLVDYGVNVDIDFRSNAEVAKSPDLIPASISYHHLPVFPEDQTEVSKSEAEIKAELAKREENGYQHMLDTYQEMITTSQSHQAYQAFFAALLANTSDKQTLLFHCTAGKDRTGMGAVFLLSALGVPHELIKQDYLLTNEALSPLITDRLTKAQNEGITGTTLESIKALMTVSSDYFDTAMAAVKAQYGDMAHFLTDALALSDQDIADLKQLYLD</sequence>
<reference evidence="1 2" key="1">
    <citation type="journal article" date="2015" name="Genome Announc.">
        <title>Expanding the biotechnology potential of lactobacilli through comparative genomics of 213 strains and associated genera.</title>
        <authorList>
            <person name="Sun Z."/>
            <person name="Harris H.M."/>
            <person name="McCann A."/>
            <person name="Guo C."/>
            <person name="Argimon S."/>
            <person name="Zhang W."/>
            <person name="Yang X."/>
            <person name="Jeffery I.B."/>
            <person name="Cooney J.C."/>
            <person name="Kagawa T.F."/>
            <person name="Liu W."/>
            <person name="Song Y."/>
            <person name="Salvetti E."/>
            <person name="Wrobel A."/>
            <person name="Rasinkangas P."/>
            <person name="Parkhill J."/>
            <person name="Rea M.C."/>
            <person name="O'Sullivan O."/>
            <person name="Ritari J."/>
            <person name="Douillard F.P."/>
            <person name="Paul Ross R."/>
            <person name="Yang R."/>
            <person name="Briner A.E."/>
            <person name="Felis G.E."/>
            <person name="de Vos W.M."/>
            <person name="Barrangou R."/>
            <person name="Klaenhammer T.R."/>
            <person name="Caufield P.W."/>
            <person name="Cui Y."/>
            <person name="Zhang H."/>
            <person name="O'Toole P.W."/>
        </authorList>
    </citation>
    <scope>NUCLEOTIDE SEQUENCE [LARGE SCALE GENOMIC DNA]</scope>
    <source>
        <strain evidence="1 2">DSM 19909</strain>
    </source>
</reference>
<dbReference type="InterPro" id="IPR016130">
    <property type="entry name" value="Tyr_Pase_AS"/>
</dbReference>
<dbReference type="SUPFAM" id="SSF52799">
    <property type="entry name" value="(Phosphotyrosine protein) phosphatases II"/>
    <property type="match status" value="1"/>
</dbReference>
<dbReference type="AlphaFoldDB" id="A0A0R1LST4"/>
<dbReference type="Proteomes" id="UP000051160">
    <property type="component" value="Unassembled WGS sequence"/>
</dbReference>
<organism evidence="1 2">
    <name type="scientific">Secundilactobacillus odoratitofui DSM 19909 = JCM 15043</name>
    <dbReference type="NCBI Taxonomy" id="1423776"/>
    <lineage>
        <taxon>Bacteria</taxon>
        <taxon>Bacillati</taxon>
        <taxon>Bacillota</taxon>
        <taxon>Bacilli</taxon>
        <taxon>Lactobacillales</taxon>
        <taxon>Lactobacillaceae</taxon>
        <taxon>Secundilactobacillus</taxon>
    </lineage>
</organism>
<gene>
    <name evidence="1" type="ORF">FD04_GL000487</name>
</gene>
<proteinExistence type="predicted"/>
<keyword evidence="2" id="KW-1185">Reference proteome</keyword>
<dbReference type="Gene3D" id="3.90.190.10">
    <property type="entry name" value="Protein tyrosine phosphatase superfamily"/>
    <property type="match status" value="1"/>
</dbReference>
<dbReference type="Pfam" id="PF13350">
    <property type="entry name" value="Y_phosphatase3"/>
    <property type="match status" value="1"/>
</dbReference>